<dbReference type="OrthoDB" id="118413at2"/>
<keyword evidence="2" id="KW-0472">Membrane</keyword>
<evidence type="ECO:0000256" key="2">
    <source>
        <dbReference type="SAM" id="Phobius"/>
    </source>
</evidence>
<dbReference type="Pfam" id="PF08327">
    <property type="entry name" value="AHSA1"/>
    <property type="match status" value="1"/>
</dbReference>
<dbReference type="InterPro" id="IPR023393">
    <property type="entry name" value="START-like_dom_sf"/>
</dbReference>
<evidence type="ECO:0000259" key="3">
    <source>
        <dbReference type="Pfam" id="PF08327"/>
    </source>
</evidence>
<accession>A0A443INM1</accession>
<dbReference type="Gene3D" id="3.30.530.20">
    <property type="match status" value="1"/>
</dbReference>
<keyword evidence="2" id="KW-1133">Transmembrane helix</keyword>
<keyword evidence="5" id="KW-1185">Reference proteome</keyword>
<keyword evidence="2" id="KW-0812">Transmembrane</keyword>
<feature type="domain" description="Activator of Hsp90 ATPase homologue 1/2-like C-terminal" evidence="3">
    <location>
        <begin position="25"/>
        <end position="69"/>
    </location>
</feature>
<dbReference type="AlphaFoldDB" id="A0A443INM1"/>
<name>A0A443INM1_9BACI</name>
<feature type="transmembrane region" description="Helical" evidence="2">
    <location>
        <begin position="76"/>
        <end position="97"/>
    </location>
</feature>
<organism evidence="4 5">
    <name type="scientific">Siminovitchia fortis</name>
    <dbReference type="NCBI Taxonomy" id="254758"/>
    <lineage>
        <taxon>Bacteria</taxon>
        <taxon>Bacillati</taxon>
        <taxon>Bacillota</taxon>
        <taxon>Bacilli</taxon>
        <taxon>Bacillales</taxon>
        <taxon>Bacillaceae</taxon>
        <taxon>Siminovitchia</taxon>
    </lineage>
</organism>
<proteinExistence type="inferred from homology"/>
<dbReference type="InterPro" id="IPR013538">
    <property type="entry name" value="ASHA1/2-like_C"/>
</dbReference>
<comment type="caution">
    <text evidence="4">The sequence shown here is derived from an EMBL/GenBank/DDBJ whole genome shotgun (WGS) entry which is preliminary data.</text>
</comment>
<protein>
    <recommendedName>
        <fullName evidence="3">Activator of Hsp90 ATPase homologue 1/2-like C-terminal domain-containing protein</fullName>
    </recommendedName>
</protein>
<dbReference type="Proteomes" id="UP000273811">
    <property type="component" value="Unassembled WGS sequence"/>
</dbReference>
<dbReference type="EMBL" id="QYTU02000028">
    <property type="protein sequence ID" value="RWR07848.1"/>
    <property type="molecule type" value="Genomic_DNA"/>
</dbReference>
<evidence type="ECO:0000313" key="5">
    <source>
        <dbReference type="Proteomes" id="UP000273811"/>
    </source>
</evidence>
<evidence type="ECO:0000313" key="4">
    <source>
        <dbReference type="EMBL" id="RWR07848.1"/>
    </source>
</evidence>
<sequence length="107" mass="12130">MSKNETETISRVENLSLIVERVYNMPQQLVWDAWTKPEHVSLWWGYGGVPLYVCDVDLHQGGSTGMSKREKMAPNIRLLGIILRLTLLIGLSIPKFLTSNPLMSMSQ</sequence>
<evidence type="ECO:0000256" key="1">
    <source>
        <dbReference type="ARBA" id="ARBA00006817"/>
    </source>
</evidence>
<dbReference type="SUPFAM" id="SSF55961">
    <property type="entry name" value="Bet v1-like"/>
    <property type="match status" value="1"/>
</dbReference>
<comment type="similarity">
    <text evidence="1">Belongs to the AHA1 family.</text>
</comment>
<reference evidence="4" key="1">
    <citation type="submission" date="2018-12" db="EMBL/GenBank/DDBJ databases">
        <authorList>
            <person name="Sun L."/>
            <person name="Chen Z."/>
        </authorList>
    </citation>
    <scope>NUCLEOTIDE SEQUENCE [LARGE SCALE GENOMIC DNA]</scope>
    <source>
        <strain evidence="4">DSM 16012</strain>
    </source>
</reference>
<gene>
    <name evidence="4" type="ORF">D4N35_012450</name>
</gene>